<organism evidence="2">
    <name type="scientific">Daucus carota subsp. sativus</name>
    <name type="common">Carrot</name>
    <dbReference type="NCBI Taxonomy" id="79200"/>
    <lineage>
        <taxon>Eukaryota</taxon>
        <taxon>Viridiplantae</taxon>
        <taxon>Streptophyta</taxon>
        <taxon>Embryophyta</taxon>
        <taxon>Tracheophyta</taxon>
        <taxon>Spermatophyta</taxon>
        <taxon>Magnoliopsida</taxon>
        <taxon>eudicotyledons</taxon>
        <taxon>Gunneridae</taxon>
        <taxon>Pentapetalae</taxon>
        <taxon>asterids</taxon>
        <taxon>campanulids</taxon>
        <taxon>Apiales</taxon>
        <taxon>Apiaceae</taxon>
        <taxon>Apioideae</taxon>
        <taxon>Scandiceae</taxon>
        <taxon>Daucinae</taxon>
        <taxon>Daucus</taxon>
        <taxon>Daucus sect. Daucus</taxon>
    </lineage>
</organism>
<feature type="domain" description="F-box" evidence="1">
    <location>
        <begin position="8"/>
        <end position="60"/>
    </location>
</feature>
<dbReference type="SUPFAM" id="SSF50965">
    <property type="entry name" value="Galactose oxidase, central domain"/>
    <property type="match status" value="1"/>
</dbReference>
<reference evidence="2" key="1">
    <citation type="journal article" date="2016" name="Nat. Genet.">
        <title>A high-quality carrot genome assembly provides new insights into carotenoid accumulation and asterid genome evolution.</title>
        <authorList>
            <person name="Iorizzo M."/>
            <person name="Ellison S."/>
            <person name="Senalik D."/>
            <person name="Zeng P."/>
            <person name="Satapoomin P."/>
            <person name="Huang J."/>
            <person name="Bowman M."/>
            <person name="Iovene M."/>
            <person name="Sanseverino W."/>
            <person name="Cavagnaro P."/>
            <person name="Yildiz M."/>
            <person name="Macko-Podgorni A."/>
            <person name="Moranska E."/>
            <person name="Grzebelus E."/>
            <person name="Grzebelus D."/>
            <person name="Ashrafi H."/>
            <person name="Zheng Z."/>
            <person name="Cheng S."/>
            <person name="Spooner D."/>
            <person name="Van Deynze A."/>
            <person name="Simon P."/>
        </authorList>
    </citation>
    <scope>NUCLEOTIDE SEQUENCE [LARGE SCALE GENOMIC DNA]</scope>
    <source>
        <tissue evidence="2">Leaf</tissue>
    </source>
</reference>
<dbReference type="NCBIfam" id="TIGR01640">
    <property type="entry name" value="F_box_assoc_1"/>
    <property type="match status" value="1"/>
</dbReference>
<sequence>MSLSKHKHTPSYDFPEELLSEIFKRLPVKYVLRCGAVQKSWYHLIRTPLFISVHSNYQKLTAHVNPKYLLFHDTSITQVKVRLDDAQCNEYCKFEYPLDLPTCLWNLQSNGLICLSNMFNENVGYNPDIYLWNPLVQKFRNVPDSPFSMFTFRETKWNALAFGFLPEVNDYVVVHVIKPISTAAPPCYLISNPDIGYEEYPHSVKIGVYSLNSNSWKEVCQDKVFVDYMSTDVSVFVDGTAFWVGYNNEDLCQLVMYFDTKTNVLGQVILPDDIIFRACQLENPLILPFGQSIAYFVEVGEDDASEDDEDYGSPHMDIWVLNKDTMGEFSWEEKMSVTLSENVWPEVLGIRNNGSTHEEQVQAMKTQIDTLLSSILFITLLHQQLAQTPCKVTRSQKLAMEFWFRSCSDESSNNELVKAQEEALLLLPRRDLVRSFQKAPSQKWRTVPKSPLSTFTFRETRWNALAFRFLPEFDDYVVVHIVKPSSTCELLAFDFLGFDPPVAYEQFPHTVMIGVYSLNTNSWKEMSQDKVFVGRVSSDTAVFVNGTVWVGFGSDELNQLVMCFDTKTNILRKIMLSPYIELFGRQLDSPLILPFGQSIAYFVEIDQMDLDEEGDENGLPHLDIWILKDDMMDGLSWEKKMSVTLGENVWAEVLGTRDNETLVFHDMDREN</sequence>
<dbReference type="Pfam" id="PF00646">
    <property type="entry name" value="F-box"/>
    <property type="match status" value="1"/>
</dbReference>
<dbReference type="InterPro" id="IPR011043">
    <property type="entry name" value="Gal_Oxase/kelch_b-propeller"/>
</dbReference>
<name>A0A166DKV3_DAUCS</name>
<evidence type="ECO:0000259" key="1">
    <source>
        <dbReference type="PROSITE" id="PS50181"/>
    </source>
</evidence>
<dbReference type="InterPro" id="IPR013187">
    <property type="entry name" value="F-box-assoc_dom_typ3"/>
</dbReference>
<dbReference type="InterPro" id="IPR050796">
    <property type="entry name" value="SCF_F-box_component"/>
</dbReference>
<dbReference type="PANTHER" id="PTHR31672:SF13">
    <property type="entry name" value="F-BOX PROTEIN CPR30-LIKE"/>
    <property type="match status" value="1"/>
</dbReference>
<gene>
    <name evidence="2" type="ORF">DCAR_006207</name>
</gene>
<dbReference type="InterPro" id="IPR036047">
    <property type="entry name" value="F-box-like_dom_sf"/>
</dbReference>
<dbReference type="PROSITE" id="PS50181">
    <property type="entry name" value="FBOX"/>
    <property type="match status" value="1"/>
</dbReference>
<dbReference type="EMBL" id="LNRQ01000002">
    <property type="protein sequence ID" value="KZN05370.1"/>
    <property type="molecule type" value="Genomic_DNA"/>
</dbReference>
<accession>A0A166DKV3</accession>
<protein>
    <recommendedName>
        <fullName evidence="1">F-box domain-containing protein</fullName>
    </recommendedName>
</protein>
<comment type="caution">
    <text evidence="2">The sequence shown here is derived from an EMBL/GenBank/DDBJ whole genome shotgun (WGS) entry which is preliminary data.</text>
</comment>
<dbReference type="SUPFAM" id="SSF81383">
    <property type="entry name" value="F-box domain"/>
    <property type="match status" value="1"/>
</dbReference>
<dbReference type="Gramene" id="KZN05370">
    <property type="protein sequence ID" value="KZN05370"/>
    <property type="gene ID" value="DCAR_006207"/>
</dbReference>
<dbReference type="PANTHER" id="PTHR31672">
    <property type="entry name" value="BNACNNG10540D PROTEIN"/>
    <property type="match status" value="1"/>
</dbReference>
<evidence type="ECO:0000313" key="2">
    <source>
        <dbReference type="EMBL" id="KZN05370.1"/>
    </source>
</evidence>
<dbReference type="InterPro" id="IPR017451">
    <property type="entry name" value="F-box-assoc_interact_dom"/>
</dbReference>
<dbReference type="Gene3D" id="1.20.1280.50">
    <property type="match status" value="1"/>
</dbReference>
<dbReference type="InterPro" id="IPR001810">
    <property type="entry name" value="F-box_dom"/>
</dbReference>
<proteinExistence type="predicted"/>
<dbReference type="Pfam" id="PF08268">
    <property type="entry name" value="FBA_3"/>
    <property type="match status" value="1"/>
</dbReference>
<dbReference type="AlphaFoldDB" id="A0A166DKV3"/>